<dbReference type="AlphaFoldDB" id="A0AAV3K252"/>
<dbReference type="Proteomes" id="UP000016517">
    <property type="component" value="Unassembled WGS sequence"/>
</dbReference>
<dbReference type="EMBL" id="AVST01000016">
    <property type="protein sequence ID" value="ERH71692.1"/>
    <property type="molecule type" value="Genomic_DNA"/>
</dbReference>
<proteinExistence type="predicted"/>
<accession>A0AAV3K252</accession>
<protein>
    <submittedName>
        <fullName evidence="1">Uncharacterized protein</fullName>
    </submittedName>
</protein>
<comment type="caution">
    <text evidence="1">The sequence shown here is derived from an EMBL/GenBank/DDBJ whole genome shotgun (WGS) entry which is preliminary data.</text>
</comment>
<organism evidence="1 2">
    <name type="scientific">Acinetobacter baumannii EGD-HP18</name>
    <dbReference type="NCBI Taxonomy" id="1358412"/>
    <lineage>
        <taxon>Bacteria</taxon>
        <taxon>Pseudomonadati</taxon>
        <taxon>Pseudomonadota</taxon>
        <taxon>Gammaproteobacteria</taxon>
        <taxon>Moraxellales</taxon>
        <taxon>Moraxellaceae</taxon>
        <taxon>Acinetobacter</taxon>
        <taxon>Acinetobacter calcoaceticus/baumannii complex</taxon>
    </lineage>
</organism>
<name>A0AAV3K252_ACIBA</name>
<feature type="non-terminal residue" evidence="1">
    <location>
        <position position="1"/>
    </location>
</feature>
<evidence type="ECO:0000313" key="1">
    <source>
        <dbReference type="EMBL" id="ERH71692.1"/>
    </source>
</evidence>
<reference evidence="1 2" key="1">
    <citation type="submission" date="2013-08" db="EMBL/GenBank/DDBJ databases">
        <title>Study of Ammonical-Nitrogen removal by Nitrification Denitrification process using lab isolates.</title>
        <authorList>
            <person name="Khardenavis A.A."/>
            <person name="Pal R.R."/>
            <person name="Kapley A."/>
            <person name="Qureshi A."/>
            <person name="Purohit H.J."/>
        </authorList>
    </citation>
    <scope>NUCLEOTIDE SEQUENCE [LARGE SCALE GENOMIC DNA]</scope>
    <source>
        <strain evidence="1 2">EGD-HP18</strain>
    </source>
</reference>
<gene>
    <name evidence="1" type="ORF">N173_20285</name>
</gene>
<sequence>NLKQKEETNADSKLTQFYQDQIDKLKNANNAQQNNENQNKVDSMLQDINTKFDSIKTKIDELLNGSGNSKNQQQ</sequence>
<evidence type="ECO:0000313" key="2">
    <source>
        <dbReference type="Proteomes" id="UP000016517"/>
    </source>
</evidence>